<evidence type="ECO:0008006" key="4">
    <source>
        <dbReference type="Google" id="ProtNLM"/>
    </source>
</evidence>
<keyword evidence="3" id="KW-1185">Reference proteome</keyword>
<comment type="caution">
    <text evidence="2">The sequence shown here is derived from an EMBL/GenBank/DDBJ whole genome shotgun (WGS) entry which is preliminary data.</text>
</comment>
<evidence type="ECO:0000256" key="1">
    <source>
        <dbReference type="SAM" id="MobiDB-lite"/>
    </source>
</evidence>
<dbReference type="EMBL" id="SRLO01000963">
    <property type="protein sequence ID" value="TNN43476.1"/>
    <property type="molecule type" value="Genomic_DNA"/>
</dbReference>
<protein>
    <recommendedName>
        <fullName evidence="4">Integrase zinc-binding domain-containing protein</fullName>
    </recommendedName>
</protein>
<sequence length="117" mass="13329">MEEPNTRRSGAPAPAHPRRICFDASNTVSPGPNGCPPRPLVPVSYLRSKRSHSSCYTCRPAICHILRCLKQRFWWPTMKSLHDRNKAAKLTDRAVHTDTTRAERRTEISWRGNHRGG</sequence>
<evidence type="ECO:0000313" key="2">
    <source>
        <dbReference type="EMBL" id="TNN43476.1"/>
    </source>
</evidence>
<dbReference type="AlphaFoldDB" id="A0A4Z2FQF8"/>
<accession>A0A4Z2FQF8</accession>
<organism evidence="2 3">
    <name type="scientific">Liparis tanakae</name>
    <name type="common">Tanaka's snailfish</name>
    <dbReference type="NCBI Taxonomy" id="230148"/>
    <lineage>
        <taxon>Eukaryota</taxon>
        <taxon>Metazoa</taxon>
        <taxon>Chordata</taxon>
        <taxon>Craniata</taxon>
        <taxon>Vertebrata</taxon>
        <taxon>Euteleostomi</taxon>
        <taxon>Actinopterygii</taxon>
        <taxon>Neopterygii</taxon>
        <taxon>Teleostei</taxon>
        <taxon>Neoteleostei</taxon>
        <taxon>Acanthomorphata</taxon>
        <taxon>Eupercaria</taxon>
        <taxon>Perciformes</taxon>
        <taxon>Cottioidei</taxon>
        <taxon>Cottales</taxon>
        <taxon>Liparidae</taxon>
        <taxon>Liparis</taxon>
    </lineage>
</organism>
<dbReference type="Proteomes" id="UP000314294">
    <property type="component" value="Unassembled WGS sequence"/>
</dbReference>
<name>A0A4Z2FQF8_9TELE</name>
<feature type="region of interest" description="Disordered" evidence="1">
    <location>
        <begin position="94"/>
        <end position="117"/>
    </location>
</feature>
<evidence type="ECO:0000313" key="3">
    <source>
        <dbReference type="Proteomes" id="UP000314294"/>
    </source>
</evidence>
<proteinExistence type="predicted"/>
<feature type="compositionally biased region" description="Basic and acidic residues" evidence="1">
    <location>
        <begin position="94"/>
        <end position="108"/>
    </location>
</feature>
<reference evidence="2 3" key="1">
    <citation type="submission" date="2019-03" db="EMBL/GenBank/DDBJ databases">
        <title>First draft genome of Liparis tanakae, snailfish: a comprehensive survey of snailfish specific genes.</title>
        <authorList>
            <person name="Kim W."/>
            <person name="Song I."/>
            <person name="Jeong J.-H."/>
            <person name="Kim D."/>
            <person name="Kim S."/>
            <person name="Ryu S."/>
            <person name="Song J.Y."/>
            <person name="Lee S.K."/>
        </authorList>
    </citation>
    <scope>NUCLEOTIDE SEQUENCE [LARGE SCALE GENOMIC DNA]</scope>
    <source>
        <tissue evidence="2">Muscle</tissue>
    </source>
</reference>
<gene>
    <name evidence="2" type="ORF">EYF80_046334</name>
</gene>